<evidence type="ECO:0000313" key="3">
    <source>
        <dbReference type="EMBL" id="KAB8293378.1"/>
    </source>
</evidence>
<evidence type="ECO:0000256" key="2">
    <source>
        <dbReference type="SAM" id="MobiDB-lite"/>
    </source>
</evidence>
<dbReference type="AlphaFoldDB" id="A0A5N6JWR6"/>
<gene>
    <name evidence="3" type="ORF">EYC80_007698</name>
</gene>
<comment type="caution">
    <text evidence="3">The sequence shown here is derived from an EMBL/GenBank/DDBJ whole genome shotgun (WGS) entry which is preliminary data.</text>
</comment>
<feature type="region of interest" description="Disordered" evidence="2">
    <location>
        <begin position="274"/>
        <end position="295"/>
    </location>
</feature>
<feature type="region of interest" description="Disordered" evidence="2">
    <location>
        <begin position="644"/>
        <end position="687"/>
    </location>
</feature>
<organism evidence="3 4">
    <name type="scientific">Monilinia laxa</name>
    <name type="common">Brown rot fungus</name>
    <name type="synonym">Sclerotinia laxa</name>
    <dbReference type="NCBI Taxonomy" id="61186"/>
    <lineage>
        <taxon>Eukaryota</taxon>
        <taxon>Fungi</taxon>
        <taxon>Dikarya</taxon>
        <taxon>Ascomycota</taxon>
        <taxon>Pezizomycotina</taxon>
        <taxon>Leotiomycetes</taxon>
        <taxon>Helotiales</taxon>
        <taxon>Sclerotiniaceae</taxon>
        <taxon>Monilinia</taxon>
    </lineage>
</organism>
<dbReference type="Proteomes" id="UP000326757">
    <property type="component" value="Unassembled WGS sequence"/>
</dbReference>
<dbReference type="OrthoDB" id="3548965at2759"/>
<feature type="coiled-coil region" evidence="1">
    <location>
        <begin position="227"/>
        <end position="254"/>
    </location>
</feature>
<feature type="compositionally biased region" description="Pro residues" evidence="2">
    <location>
        <begin position="821"/>
        <end position="831"/>
    </location>
</feature>
<proteinExistence type="predicted"/>
<feature type="compositionally biased region" description="Basic and acidic residues" evidence="2">
    <location>
        <begin position="670"/>
        <end position="687"/>
    </location>
</feature>
<evidence type="ECO:0000313" key="4">
    <source>
        <dbReference type="Proteomes" id="UP000326757"/>
    </source>
</evidence>
<feature type="compositionally biased region" description="Basic and acidic residues" evidence="2">
    <location>
        <begin position="919"/>
        <end position="929"/>
    </location>
</feature>
<protein>
    <submittedName>
        <fullName evidence="3">Uncharacterized protein</fullName>
    </submittedName>
</protein>
<keyword evidence="1" id="KW-0175">Coiled coil</keyword>
<dbReference type="PANTHER" id="PTHR47357">
    <property type="entry name" value="COP1-INTERACTIVE PROTEIN 1"/>
    <property type="match status" value="1"/>
</dbReference>
<accession>A0A5N6JWR6</accession>
<name>A0A5N6JWR6_MONLA</name>
<dbReference type="GO" id="GO:0005856">
    <property type="term" value="C:cytoskeleton"/>
    <property type="evidence" value="ECO:0007669"/>
    <property type="project" value="TreeGrafter"/>
</dbReference>
<feature type="coiled-coil region" evidence="1">
    <location>
        <begin position="29"/>
        <end position="89"/>
    </location>
</feature>
<feature type="coiled-coil region" evidence="1">
    <location>
        <begin position="143"/>
        <end position="177"/>
    </location>
</feature>
<reference evidence="3 4" key="1">
    <citation type="submission" date="2019-06" db="EMBL/GenBank/DDBJ databases">
        <title>Genome Sequence of the Brown Rot Fungal Pathogen Monilinia laxa.</title>
        <authorList>
            <person name="De Miccolis Angelini R.M."/>
            <person name="Landi L."/>
            <person name="Abate D."/>
            <person name="Pollastro S."/>
            <person name="Romanazzi G."/>
            <person name="Faretra F."/>
        </authorList>
    </citation>
    <scope>NUCLEOTIDE SEQUENCE [LARGE SCALE GENOMIC DNA]</scope>
    <source>
        <strain evidence="3 4">Mlax316</strain>
    </source>
</reference>
<feature type="coiled-coil region" evidence="1">
    <location>
        <begin position="441"/>
        <end position="558"/>
    </location>
</feature>
<keyword evidence="4" id="KW-1185">Reference proteome</keyword>
<feature type="compositionally biased region" description="Basic and acidic residues" evidence="2">
    <location>
        <begin position="282"/>
        <end position="295"/>
    </location>
</feature>
<dbReference type="GO" id="GO:0005200">
    <property type="term" value="F:structural constituent of cytoskeleton"/>
    <property type="evidence" value="ECO:0007669"/>
    <property type="project" value="TreeGrafter"/>
</dbReference>
<dbReference type="PANTHER" id="PTHR47357:SF1">
    <property type="entry name" value="SPINDLE POLE BODY COMPONENT 110"/>
    <property type="match status" value="1"/>
</dbReference>
<evidence type="ECO:0000256" key="1">
    <source>
        <dbReference type="SAM" id="Coils"/>
    </source>
</evidence>
<dbReference type="EMBL" id="VIGI01000012">
    <property type="protein sequence ID" value="KAB8293378.1"/>
    <property type="molecule type" value="Genomic_DNA"/>
</dbReference>
<sequence>MYTDSCPSEDRFSEHGHDCDTHEEVQELYHIAVQERDDLREYVKKLERQVLPQFAVDGTNLAEIFVSQKNAYLERVINLEKAMTEAEKTHSYNSQKLQRSNYESKRAYDELKLQIVGKNGYKDRLQSAHIALELANNNQPADVVEYMGKLADMTKERDELHAEAQRFELRIEELHLNWNAALGDVEKLRKEKVEWEKFNDNPTALREANQEIERLRRANDIQDSYRVEAANCEVRRLQGEKIEWEQERTNFEGRTAELSLRIRTLEDLLVASEAQQTSPDVKMSDIDADEGKPTPRQEILGDAVWRRWSNRLCDHIQAQPPEVSDIYNLASANLYRPGGALPDPDPGPQSARHQFPGVTWVKKLIALGSNRPVAPLVEEGTWRQWANRLQDFILSGPNEVEALCRLGNEGQLSTGVEWIRKLITIASDRPIVPDRPVTLKEFQLSVELKEAQIKIEELQMRVANMQTFDGEEESWSVHDQLLEQALFNANGKIMELQHEVNSLSAQYEDELEQLERKLNESYHQQHLTRRLFESGQAHKDKLDEIDQLKKDLRAAHDRGQNFKRLFDKEKALSDEHEEVWQQKYNKEVAGADKHAAGLVEEVETLQGRLNGAHGVIAELEKEAEKLRKQIAGTGAGGLRESVIGVAPEEGRQSAPGSQGSESESESENENESKDLDKEEKPDSEKLKTVESDLYNTLEEVEELKLKLGFANRAFNDMKEEFEIKISQIENNAKEAMTERERMAERLRQAQEIFKRGVAAEVRRLEREGRLKLRTSWTQTDILNGEDHVFPGKWKGEGRKIIAVPRAKRPIIRLHDHEESPPLSPLESPPENPDILMKDDEEYRSSRSERKGRNKDIHDDVSEAGSEGSIGLRRSPRSTRNMSPIYREVPLKALLGGRSGSGKKRKAGEREGYLAQGVGTDHRLDSDDIRERGGVKRREFKIV</sequence>
<feature type="region of interest" description="Disordered" evidence="2">
    <location>
        <begin position="811"/>
        <end position="929"/>
    </location>
</feature>
<feature type="compositionally biased region" description="Basic and acidic residues" evidence="2">
    <location>
        <begin position="835"/>
        <end position="860"/>
    </location>
</feature>
<feature type="coiled-coil region" evidence="1">
    <location>
        <begin position="602"/>
        <end position="636"/>
    </location>
</feature>